<sequence>MVWYPSTVATLSRKARTIIEAGFKDSVEDEDYGLLESRLHDFGFRGCTCLEQSVIGGTAHLLNFTGTDTLTAAYYAQYMLNEGRPVGNSIPATEHSVMTSFRTELEALQRTIGEYGGGVVSCVMDSYDYAGALRNLLPVVKEQKLGKGGVLVIRPDSGDPIEAILLGLAAGDRVFGSRVNKKGYKVLNGCSVIQGDG</sequence>
<name>A0ACC1HIW3_9FUNG</name>
<protein>
    <submittedName>
        <fullName evidence="1">Uncharacterized protein</fullName>
    </submittedName>
</protein>
<proteinExistence type="predicted"/>
<accession>A0ACC1HIW3</accession>
<comment type="caution">
    <text evidence="1">The sequence shown here is derived from an EMBL/GenBank/DDBJ whole genome shotgun (WGS) entry which is preliminary data.</text>
</comment>
<gene>
    <name evidence="1" type="ORF">EV182_008138</name>
</gene>
<dbReference type="Proteomes" id="UP001145114">
    <property type="component" value="Unassembled WGS sequence"/>
</dbReference>
<dbReference type="EMBL" id="JAMZIH010004063">
    <property type="protein sequence ID" value="KAJ1676469.1"/>
    <property type="molecule type" value="Genomic_DNA"/>
</dbReference>
<organism evidence="1 2">
    <name type="scientific">Spiromyces aspiralis</name>
    <dbReference type="NCBI Taxonomy" id="68401"/>
    <lineage>
        <taxon>Eukaryota</taxon>
        <taxon>Fungi</taxon>
        <taxon>Fungi incertae sedis</taxon>
        <taxon>Zoopagomycota</taxon>
        <taxon>Kickxellomycotina</taxon>
        <taxon>Kickxellomycetes</taxon>
        <taxon>Kickxellales</taxon>
        <taxon>Kickxellaceae</taxon>
        <taxon>Spiromyces</taxon>
    </lineage>
</organism>
<reference evidence="1" key="1">
    <citation type="submission" date="2022-06" db="EMBL/GenBank/DDBJ databases">
        <title>Phylogenomic reconstructions and comparative analyses of Kickxellomycotina fungi.</title>
        <authorList>
            <person name="Reynolds N.K."/>
            <person name="Stajich J.E."/>
            <person name="Barry K."/>
            <person name="Grigoriev I.V."/>
            <person name="Crous P."/>
            <person name="Smith M.E."/>
        </authorList>
    </citation>
    <scope>NUCLEOTIDE SEQUENCE</scope>
    <source>
        <strain evidence="1">RSA 2271</strain>
    </source>
</reference>
<feature type="non-terminal residue" evidence="1">
    <location>
        <position position="197"/>
    </location>
</feature>
<keyword evidence="2" id="KW-1185">Reference proteome</keyword>
<evidence type="ECO:0000313" key="2">
    <source>
        <dbReference type="Proteomes" id="UP001145114"/>
    </source>
</evidence>
<evidence type="ECO:0000313" key="1">
    <source>
        <dbReference type="EMBL" id="KAJ1676469.1"/>
    </source>
</evidence>